<evidence type="ECO:0000256" key="15">
    <source>
        <dbReference type="SAM" id="MobiDB-lite"/>
    </source>
</evidence>
<feature type="compositionally biased region" description="Basic and acidic residues" evidence="15">
    <location>
        <begin position="653"/>
        <end position="663"/>
    </location>
</feature>
<comment type="caution">
    <text evidence="19">The sequence shown here is derived from an EMBL/GenBank/DDBJ whole genome shotgun (WGS) entry which is preliminary data.</text>
</comment>
<comment type="subcellular location">
    <subcellularLocation>
        <location evidence="3">Nucleus</location>
    </subcellularLocation>
</comment>
<feature type="region of interest" description="Disordered" evidence="15">
    <location>
        <begin position="1"/>
        <end position="33"/>
    </location>
</feature>
<sequence length="754" mass="85079">MASESRKNASPSETPQPPRNYGITKPIFLSGPSQSDLQRNIELEKFLIDSELYESKDEAAKREEVLGRIDQIVKSWVKQLTRQRGYSDQMVEEANAVIFTFGSYRLGVHGPGADIDTLCVGPSYVNREEDFFIILHDILADMEEVTELQPVPDAHVPVMKFKFQGISIDLLYASISRLVVPEDLDISDESVLYDVDEQTVRSLNGCRVADQILKLVPNVEHFRTTLRCLKFWGKRRGVYSNVTGFLGGVNWAILVARICQLYPNAIPSMLVARFFRVYTQWRWPNPVLLCSIEENELGFPTWDPRKNPQDRFHHMPIITPAYPCMNSSYNVSVSTLRVMTEQFHHGNRLCEEIEVKKTQWSSLFEPYLFFEAYKNYLQVDIVAADADDLLAWKGWVESRLRQLTLKIERDTNGMLQCHPYPKEYVDTSKPCPHCAFFMGLQRKEGVRGQEGQQFDIRLTVDEFRLDVNMYGFWKPGMDMYVCHVRRKQLPLFVFPNGYKRPRLSRHGSQQDEVTYEDALGCGSGPTERHIRRKINPKLEDTRPIEIQKQTSISPLRVESVSPESIAARSSGTPHTSFNNGARLDCLATGVAESNSGVVLSGGQLEMGSVVSVGLVENVVRESIAGNECTAMFSSELSRVRNEEKPSQQGYEVKPSEHSEKPPSLKELVSPSAESKDTCQIELDGDGVGNVVLVDSKNMETDSDGKILNWTEGTIDVDQELVKPCSQIMGVENAEGVLGSTSSNRNLNCEVSFSI</sequence>
<evidence type="ECO:0000256" key="7">
    <source>
        <dbReference type="ARBA" id="ARBA00022679"/>
    </source>
</evidence>
<dbReference type="InterPro" id="IPR007012">
    <property type="entry name" value="PolA_pol_cen_dom"/>
</dbReference>
<feature type="domain" description="Poly(A) polymerase RNA-binding" evidence="16">
    <location>
        <begin position="369"/>
        <end position="427"/>
    </location>
</feature>
<dbReference type="Pfam" id="PF04928">
    <property type="entry name" value="PAP_central"/>
    <property type="match status" value="1"/>
</dbReference>
<accession>A0AAW1YC37</accession>
<evidence type="ECO:0000313" key="19">
    <source>
        <dbReference type="EMBL" id="KAK9946609.1"/>
    </source>
</evidence>
<dbReference type="FunFam" id="3.30.70.590:FF:000002">
    <property type="entry name" value="Nuclear poly(A) polymerase 4"/>
    <property type="match status" value="1"/>
</dbReference>
<keyword evidence="12" id="KW-0460">Magnesium</keyword>
<dbReference type="Gene3D" id="1.10.1410.10">
    <property type="match status" value="1"/>
</dbReference>
<keyword evidence="11" id="KW-0067">ATP-binding</keyword>
<feature type="domain" description="Poly(A) polymerase nucleotidyltransferase" evidence="18">
    <location>
        <begin position="22"/>
        <end position="216"/>
    </location>
</feature>
<evidence type="ECO:0000256" key="4">
    <source>
        <dbReference type="ARBA" id="ARBA00010912"/>
    </source>
</evidence>
<dbReference type="SUPFAM" id="SSF81631">
    <property type="entry name" value="PAP/OAS1 substrate-binding domain"/>
    <property type="match status" value="1"/>
</dbReference>
<evidence type="ECO:0000256" key="3">
    <source>
        <dbReference type="ARBA" id="ARBA00004123"/>
    </source>
</evidence>
<keyword evidence="10" id="KW-0547">Nucleotide-binding</keyword>
<gene>
    <name evidence="19" type="ORF">M0R45_012065</name>
</gene>
<dbReference type="SUPFAM" id="SSF55003">
    <property type="entry name" value="PAP/Archaeal CCA-adding enzyme, C-terminal domain"/>
    <property type="match status" value="1"/>
</dbReference>
<evidence type="ECO:0000259" key="16">
    <source>
        <dbReference type="Pfam" id="PF04926"/>
    </source>
</evidence>
<dbReference type="PANTHER" id="PTHR10682:SF36">
    <property type="entry name" value="NUCLEAR POLY(A) POLYMERASE 4"/>
    <property type="match status" value="1"/>
</dbReference>
<dbReference type="GO" id="GO:0005634">
    <property type="term" value="C:nucleus"/>
    <property type="evidence" value="ECO:0007669"/>
    <property type="project" value="UniProtKB-SubCell"/>
</dbReference>
<evidence type="ECO:0000256" key="11">
    <source>
        <dbReference type="ARBA" id="ARBA00022840"/>
    </source>
</evidence>
<reference evidence="19 20" key="1">
    <citation type="journal article" date="2023" name="G3 (Bethesda)">
        <title>A chromosome-length genome assembly and annotation of blackberry (Rubus argutus, cv. 'Hillquist').</title>
        <authorList>
            <person name="Bruna T."/>
            <person name="Aryal R."/>
            <person name="Dudchenko O."/>
            <person name="Sargent D.J."/>
            <person name="Mead D."/>
            <person name="Buti M."/>
            <person name="Cavallini A."/>
            <person name="Hytonen T."/>
            <person name="Andres J."/>
            <person name="Pham M."/>
            <person name="Weisz D."/>
            <person name="Mascagni F."/>
            <person name="Usai G."/>
            <person name="Natali L."/>
            <person name="Bassil N."/>
            <person name="Fernandez G.E."/>
            <person name="Lomsadze A."/>
            <person name="Armour M."/>
            <person name="Olukolu B."/>
            <person name="Poorten T."/>
            <person name="Britton C."/>
            <person name="Davik J."/>
            <person name="Ashrafi H."/>
            <person name="Aiden E.L."/>
            <person name="Borodovsky M."/>
            <person name="Worthington M."/>
        </authorList>
    </citation>
    <scope>NUCLEOTIDE SEQUENCE [LARGE SCALE GENOMIC DNA]</scope>
    <source>
        <strain evidence="19">PI 553951</strain>
    </source>
</reference>
<dbReference type="InterPro" id="IPR011068">
    <property type="entry name" value="NuclTrfase_I-like_C"/>
</dbReference>
<name>A0AAW1YC37_RUBAR</name>
<dbReference type="InterPro" id="IPR043519">
    <property type="entry name" value="NT_sf"/>
</dbReference>
<dbReference type="GO" id="GO:0005524">
    <property type="term" value="F:ATP binding"/>
    <property type="evidence" value="ECO:0007669"/>
    <property type="project" value="UniProtKB-KW"/>
</dbReference>
<dbReference type="FunFam" id="1.10.1410.10:FF:000001">
    <property type="entry name" value="Putative poly(A) polymerase gamma"/>
    <property type="match status" value="1"/>
</dbReference>
<dbReference type="AlphaFoldDB" id="A0AAW1YC37"/>
<dbReference type="GO" id="GO:1990817">
    <property type="term" value="F:poly(A) RNA polymerase activity"/>
    <property type="evidence" value="ECO:0007669"/>
    <property type="project" value="UniProtKB-EC"/>
</dbReference>
<comment type="cofactor">
    <cofactor evidence="2">
        <name>Mg(2+)</name>
        <dbReference type="ChEBI" id="CHEBI:18420"/>
    </cofactor>
</comment>
<dbReference type="GO" id="GO:0031123">
    <property type="term" value="P:RNA 3'-end processing"/>
    <property type="evidence" value="ECO:0007669"/>
    <property type="project" value="InterPro"/>
</dbReference>
<evidence type="ECO:0000256" key="12">
    <source>
        <dbReference type="ARBA" id="ARBA00022842"/>
    </source>
</evidence>
<dbReference type="Pfam" id="PF04926">
    <property type="entry name" value="PAP_RNA-bind"/>
    <property type="match status" value="1"/>
</dbReference>
<dbReference type="GO" id="GO:0046872">
    <property type="term" value="F:metal ion binding"/>
    <property type="evidence" value="ECO:0007669"/>
    <property type="project" value="UniProtKB-KW"/>
</dbReference>
<protein>
    <recommendedName>
        <fullName evidence="5">polynucleotide adenylyltransferase</fullName>
        <ecNumber evidence="5">2.7.7.19</ecNumber>
    </recommendedName>
</protein>
<dbReference type="Pfam" id="PF20750">
    <property type="entry name" value="PAP_NTPase"/>
    <property type="match status" value="1"/>
</dbReference>
<dbReference type="GO" id="GO:0006397">
    <property type="term" value="P:mRNA processing"/>
    <property type="evidence" value="ECO:0007669"/>
    <property type="project" value="UniProtKB-KW"/>
</dbReference>
<comment type="similarity">
    <text evidence="4">Belongs to the poly(A) polymerase family.</text>
</comment>
<dbReference type="CDD" id="cd05402">
    <property type="entry name" value="NT_PAP_TUTase"/>
    <property type="match status" value="1"/>
</dbReference>
<feature type="region of interest" description="Disordered" evidence="15">
    <location>
        <begin position="639"/>
        <end position="672"/>
    </location>
</feature>
<dbReference type="EMBL" id="JBEDUW010000002">
    <property type="protein sequence ID" value="KAK9946609.1"/>
    <property type="molecule type" value="Genomic_DNA"/>
</dbReference>
<dbReference type="GO" id="GO:0003723">
    <property type="term" value="F:RNA binding"/>
    <property type="evidence" value="ECO:0007669"/>
    <property type="project" value="InterPro"/>
</dbReference>
<evidence type="ECO:0000256" key="5">
    <source>
        <dbReference type="ARBA" id="ARBA00012388"/>
    </source>
</evidence>
<evidence type="ECO:0000256" key="14">
    <source>
        <dbReference type="ARBA" id="ARBA00048830"/>
    </source>
</evidence>
<dbReference type="Proteomes" id="UP001457282">
    <property type="component" value="Unassembled WGS sequence"/>
</dbReference>
<keyword evidence="9" id="KW-0479">Metal-binding</keyword>
<comment type="cofactor">
    <cofactor evidence="1">
        <name>Mn(2+)</name>
        <dbReference type="ChEBI" id="CHEBI:29035"/>
    </cofactor>
</comment>
<evidence type="ECO:0000256" key="1">
    <source>
        <dbReference type="ARBA" id="ARBA00001936"/>
    </source>
</evidence>
<evidence type="ECO:0000259" key="18">
    <source>
        <dbReference type="Pfam" id="PF20750"/>
    </source>
</evidence>
<evidence type="ECO:0000313" key="20">
    <source>
        <dbReference type="Proteomes" id="UP001457282"/>
    </source>
</evidence>
<evidence type="ECO:0000256" key="10">
    <source>
        <dbReference type="ARBA" id="ARBA00022741"/>
    </source>
</evidence>
<evidence type="ECO:0000256" key="2">
    <source>
        <dbReference type="ARBA" id="ARBA00001946"/>
    </source>
</evidence>
<dbReference type="FunFam" id="3.30.460.10:FF:000002">
    <property type="entry name" value="Poly(A) polymerase alpha, putative"/>
    <property type="match status" value="1"/>
</dbReference>
<keyword evidence="13" id="KW-0539">Nucleus</keyword>
<dbReference type="Gene3D" id="3.30.460.10">
    <property type="entry name" value="Beta Polymerase, domain 2"/>
    <property type="match status" value="1"/>
</dbReference>
<dbReference type="Gene3D" id="3.30.70.590">
    <property type="entry name" value="Poly(A) polymerase predicted RNA binding domain"/>
    <property type="match status" value="1"/>
</dbReference>
<evidence type="ECO:0000256" key="6">
    <source>
        <dbReference type="ARBA" id="ARBA00022664"/>
    </source>
</evidence>
<evidence type="ECO:0000256" key="8">
    <source>
        <dbReference type="ARBA" id="ARBA00022695"/>
    </source>
</evidence>
<keyword evidence="8" id="KW-0548">Nucleotidyltransferase</keyword>
<dbReference type="SUPFAM" id="SSF81301">
    <property type="entry name" value="Nucleotidyltransferase"/>
    <property type="match status" value="1"/>
</dbReference>
<dbReference type="InterPro" id="IPR048840">
    <property type="entry name" value="PolA_pol_NTPase"/>
</dbReference>
<organism evidence="19 20">
    <name type="scientific">Rubus argutus</name>
    <name type="common">Southern blackberry</name>
    <dbReference type="NCBI Taxonomy" id="59490"/>
    <lineage>
        <taxon>Eukaryota</taxon>
        <taxon>Viridiplantae</taxon>
        <taxon>Streptophyta</taxon>
        <taxon>Embryophyta</taxon>
        <taxon>Tracheophyta</taxon>
        <taxon>Spermatophyta</taxon>
        <taxon>Magnoliopsida</taxon>
        <taxon>eudicotyledons</taxon>
        <taxon>Gunneridae</taxon>
        <taxon>Pentapetalae</taxon>
        <taxon>rosids</taxon>
        <taxon>fabids</taxon>
        <taxon>Rosales</taxon>
        <taxon>Rosaceae</taxon>
        <taxon>Rosoideae</taxon>
        <taxon>Rosoideae incertae sedis</taxon>
        <taxon>Rubus</taxon>
    </lineage>
</organism>
<comment type="catalytic activity">
    <reaction evidence="14">
        <text>RNA(n) + ATP = RNA(n)-3'-adenine ribonucleotide + diphosphate</text>
        <dbReference type="Rhea" id="RHEA:11332"/>
        <dbReference type="Rhea" id="RHEA-COMP:14527"/>
        <dbReference type="Rhea" id="RHEA-COMP:17347"/>
        <dbReference type="ChEBI" id="CHEBI:30616"/>
        <dbReference type="ChEBI" id="CHEBI:33019"/>
        <dbReference type="ChEBI" id="CHEBI:140395"/>
        <dbReference type="ChEBI" id="CHEBI:173115"/>
        <dbReference type="EC" id="2.7.7.19"/>
    </reaction>
</comment>
<dbReference type="EC" id="2.7.7.19" evidence="5"/>
<keyword evidence="6" id="KW-0507">mRNA processing</keyword>
<evidence type="ECO:0000256" key="9">
    <source>
        <dbReference type="ARBA" id="ARBA00022723"/>
    </source>
</evidence>
<keyword evidence="20" id="KW-1185">Reference proteome</keyword>
<proteinExistence type="inferred from homology"/>
<evidence type="ECO:0000256" key="13">
    <source>
        <dbReference type="ARBA" id="ARBA00023242"/>
    </source>
</evidence>
<dbReference type="InterPro" id="IPR007010">
    <property type="entry name" value="PolA_pol_RNA-bd_dom"/>
</dbReference>
<keyword evidence="7" id="KW-0808">Transferase</keyword>
<dbReference type="PANTHER" id="PTHR10682">
    <property type="entry name" value="POLY A POLYMERASE"/>
    <property type="match status" value="1"/>
</dbReference>
<feature type="domain" description="Poly(A) polymerase central" evidence="17">
    <location>
        <begin position="221"/>
        <end position="365"/>
    </location>
</feature>
<evidence type="ECO:0000259" key="17">
    <source>
        <dbReference type="Pfam" id="PF04928"/>
    </source>
</evidence>